<sequence>MGKRGLEKLVIFSLIILVLIPVVSLKIELSNQTEGNQNNFNNLRIASTIPEIDLSQLPEIDNSKWY</sequence>
<reference evidence="1" key="1">
    <citation type="journal article" date="2014" name="Front. Microbiol.">
        <title>High frequency of phylogenetically diverse reductive dehalogenase-homologous genes in deep subseafloor sedimentary metagenomes.</title>
        <authorList>
            <person name="Kawai M."/>
            <person name="Futagami T."/>
            <person name="Toyoda A."/>
            <person name="Takaki Y."/>
            <person name="Nishi S."/>
            <person name="Hori S."/>
            <person name="Arai W."/>
            <person name="Tsubouchi T."/>
            <person name="Morono Y."/>
            <person name="Uchiyama I."/>
            <person name="Ito T."/>
            <person name="Fujiyama A."/>
            <person name="Inagaki F."/>
            <person name="Takami H."/>
        </authorList>
    </citation>
    <scope>NUCLEOTIDE SEQUENCE</scope>
    <source>
        <strain evidence="1">Expedition CK06-06</strain>
    </source>
</reference>
<proteinExistence type="predicted"/>
<dbReference type="EMBL" id="BART01039199">
    <property type="protein sequence ID" value="GAH11624.1"/>
    <property type="molecule type" value="Genomic_DNA"/>
</dbReference>
<protein>
    <submittedName>
        <fullName evidence="1">Uncharacterized protein</fullName>
    </submittedName>
</protein>
<evidence type="ECO:0000313" key="1">
    <source>
        <dbReference type="EMBL" id="GAH11624.1"/>
    </source>
</evidence>
<name>X1E371_9ZZZZ</name>
<organism evidence="1">
    <name type="scientific">marine sediment metagenome</name>
    <dbReference type="NCBI Taxonomy" id="412755"/>
    <lineage>
        <taxon>unclassified sequences</taxon>
        <taxon>metagenomes</taxon>
        <taxon>ecological metagenomes</taxon>
    </lineage>
</organism>
<dbReference type="AlphaFoldDB" id="X1E371"/>
<gene>
    <name evidence="1" type="ORF">S01H4_64564</name>
</gene>
<feature type="non-terminal residue" evidence="1">
    <location>
        <position position="66"/>
    </location>
</feature>
<comment type="caution">
    <text evidence="1">The sequence shown here is derived from an EMBL/GenBank/DDBJ whole genome shotgun (WGS) entry which is preliminary data.</text>
</comment>
<accession>X1E371</accession>